<reference evidence="1" key="1">
    <citation type="submission" date="2018-05" db="EMBL/GenBank/DDBJ databases">
        <authorList>
            <person name="Lanie J.A."/>
            <person name="Ng W.-L."/>
            <person name="Kazmierczak K.M."/>
            <person name="Andrzejewski T.M."/>
            <person name="Davidsen T.M."/>
            <person name="Wayne K.J."/>
            <person name="Tettelin H."/>
            <person name="Glass J.I."/>
            <person name="Rusch D."/>
            <person name="Podicherti R."/>
            <person name="Tsui H.-C.T."/>
            <person name="Winkler M.E."/>
        </authorList>
    </citation>
    <scope>NUCLEOTIDE SEQUENCE</scope>
</reference>
<sequence>MKDGLPVPTYRDGTPKSFVILGTCPASWASGDRRWYDRFPEDRIGASVLGVYTRGGTVFTSGSTDWSHGLSGADPIVDRITKNVLDRLSK</sequence>
<protein>
    <submittedName>
        <fullName evidence="1">Uncharacterized protein</fullName>
    </submittedName>
</protein>
<name>A0A382BLI4_9ZZZZ</name>
<proteinExistence type="predicted"/>
<dbReference type="EMBL" id="UINC01030305">
    <property type="protein sequence ID" value="SVB14479.1"/>
    <property type="molecule type" value="Genomic_DNA"/>
</dbReference>
<organism evidence="1">
    <name type="scientific">marine metagenome</name>
    <dbReference type="NCBI Taxonomy" id="408172"/>
    <lineage>
        <taxon>unclassified sequences</taxon>
        <taxon>metagenomes</taxon>
        <taxon>ecological metagenomes</taxon>
    </lineage>
</organism>
<gene>
    <name evidence="1" type="ORF">METZ01_LOCUS167333</name>
</gene>
<accession>A0A382BLI4</accession>
<dbReference type="AlphaFoldDB" id="A0A382BLI4"/>
<evidence type="ECO:0000313" key="1">
    <source>
        <dbReference type="EMBL" id="SVB14479.1"/>
    </source>
</evidence>